<evidence type="ECO:0000256" key="2">
    <source>
        <dbReference type="ARBA" id="ARBA00005077"/>
    </source>
</evidence>
<feature type="binding site" evidence="11">
    <location>
        <position position="46"/>
    </location>
    <ligand>
        <name>L-glutamine</name>
        <dbReference type="ChEBI" id="CHEBI:58359"/>
    </ligand>
</feature>
<evidence type="ECO:0000313" key="13">
    <source>
        <dbReference type="EMBL" id="ERP31368.1"/>
    </source>
</evidence>
<dbReference type="SUPFAM" id="SSF52021">
    <property type="entry name" value="Carbamoyl phosphate synthetase, small subunit N-terminal domain"/>
    <property type="match status" value="1"/>
</dbReference>
<gene>
    <name evidence="11" type="primary">carA</name>
    <name evidence="13" type="ORF">CALK_1714</name>
</gene>
<dbReference type="GO" id="GO:0006541">
    <property type="term" value="P:glutamine metabolic process"/>
    <property type="evidence" value="ECO:0007669"/>
    <property type="project" value="InterPro"/>
</dbReference>
<evidence type="ECO:0000256" key="4">
    <source>
        <dbReference type="ARBA" id="ARBA00022598"/>
    </source>
</evidence>
<feature type="active site" evidence="11">
    <location>
        <position position="345"/>
    </location>
</feature>
<comment type="function">
    <text evidence="11">Small subunit of the glutamine-dependent carbamoyl phosphate synthetase (CPSase). CPSase catalyzes the formation of carbamoyl phosphate from the ammonia moiety of glutamine, carbonate, and phosphate donated by ATP, constituting the first step of 2 biosynthetic pathways, one leading to arginine and/or urea and the other to pyrimidine nucleotides. The small subunit (glutamine amidotransferase) binds and cleaves glutamine to supply the large subunit with the substrate ammonia.</text>
</comment>
<comment type="caution">
    <text evidence="13">The sequence shown here is derived from an EMBL/GenBank/DDBJ whole genome shotgun (WGS) entry which is preliminary data.</text>
</comment>
<feature type="active site" description="Nucleophile" evidence="11">
    <location>
        <position position="260"/>
    </location>
</feature>
<comment type="similarity">
    <text evidence="3 11">Belongs to the CarA family.</text>
</comment>
<evidence type="ECO:0000313" key="14">
    <source>
        <dbReference type="Proteomes" id="UP000017148"/>
    </source>
</evidence>
<dbReference type="PANTHER" id="PTHR43418">
    <property type="entry name" value="MULTIFUNCTIONAL TRYPTOPHAN BIOSYNTHESIS PROTEIN-RELATED"/>
    <property type="match status" value="1"/>
</dbReference>
<evidence type="ECO:0000259" key="12">
    <source>
        <dbReference type="SMART" id="SM01097"/>
    </source>
</evidence>
<evidence type="ECO:0000256" key="8">
    <source>
        <dbReference type="ARBA" id="ARBA00022975"/>
    </source>
</evidence>
<keyword evidence="8 11" id="KW-0665">Pyrimidine biosynthesis</keyword>
<feature type="binding site" evidence="11">
    <location>
        <position position="264"/>
    </location>
    <ligand>
        <name>L-glutamine</name>
        <dbReference type="ChEBI" id="CHEBI:58359"/>
    </ligand>
</feature>
<dbReference type="GO" id="GO:0004359">
    <property type="term" value="F:glutaminase activity"/>
    <property type="evidence" value="ECO:0007669"/>
    <property type="project" value="RHEA"/>
</dbReference>
<feature type="binding site" evidence="11">
    <location>
        <position position="302"/>
    </location>
    <ligand>
        <name>L-glutamine</name>
        <dbReference type="ChEBI" id="CHEBI:58359"/>
    </ligand>
</feature>
<feature type="binding site" evidence="11">
    <location>
        <position position="261"/>
    </location>
    <ligand>
        <name>L-glutamine</name>
        <dbReference type="ChEBI" id="CHEBI:58359"/>
    </ligand>
</feature>
<dbReference type="NCBIfam" id="NF009475">
    <property type="entry name" value="PRK12838.1"/>
    <property type="match status" value="1"/>
</dbReference>
<keyword evidence="11" id="KW-0028">Amino-acid biosynthesis</keyword>
<dbReference type="PROSITE" id="PS51273">
    <property type="entry name" value="GATASE_TYPE_1"/>
    <property type="match status" value="1"/>
</dbReference>
<name>U7D609_9BACT</name>
<dbReference type="CDD" id="cd01744">
    <property type="entry name" value="GATase1_CPSase"/>
    <property type="match status" value="1"/>
</dbReference>
<sequence length="388" mass="42562">MVKGYVILEDGTVYKGKSFGAEGEALGEVVFNTSLTGYQEIITDPSYNRQAVVMTYPQIGNYGVNREDVESDRVHVEGLIVREACAYPSNFTAVMSLGEYLRQEGVVGIEKVDTRSLTRHIREAGSMKAVLYAGTKEPDVAALAKKAHEWEGLSGVDSVREVTCSEPYVFTGTPERPVPQDGKYNVVAIDYGVKSNILRMLSRAGCRVTVVPAQTTATEILAMNPHGVFLSNGPGDPSAVTYAHTTIRELIGTVPLFGICLGHQLLTIAYGGAAYKLKFGHHGGNHPIQNRTTGSVEITAQNHCYCTDMNSLSHTTVEETHVNLNDETCAGIRDRKNRVLAVQYHPEASPGPHDSAYLFREFIDMINDYISEKNKGFTECQSVRIYTK</sequence>
<feature type="active site" evidence="11">
    <location>
        <position position="347"/>
    </location>
</feature>
<evidence type="ECO:0000256" key="7">
    <source>
        <dbReference type="ARBA" id="ARBA00022962"/>
    </source>
</evidence>
<comment type="catalytic activity">
    <reaction evidence="10 11">
        <text>L-glutamine + H2O = L-glutamate + NH4(+)</text>
        <dbReference type="Rhea" id="RHEA:15889"/>
        <dbReference type="ChEBI" id="CHEBI:15377"/>
        <dbReference type="ChEBI" id="CHEBI:28938"/>
        <dbReference type="ChEBI" id="CHEBI:29985"/>
        <dbReference type="ChEBI" id="CHEBI:58359"/>
    </reaction>
</comment>
<dbReference type="GO" id="GO:0006207">
    <property type="term" value="P:'de novo' pyrimidine nucleobase biosynthetic process"/>
    <property type="evidence" value="ECO:0007669"/>
    <property type="project" value="InterPro"/>
</dbReference>
<comment type="subunit">
    <text evidence="11">Composed of two chains; the small (or glutamine) chain promotes the hydrolysis of glutamine to ammonia, which is used by the large (or ammonia) chain to synthesize carbamoyl phosphate. Tetramer of heterodimers (alpha,beta)4.</text>
</comment>
<feature type="binding site" evidence="11">
    <location>
        <position position="233"/>
    </location>
    <ligand>
        <name>L-glutamine</name>
        <dbReference type="ChEBI" id="CHEBI:58359"/>
    </ligand>
</feature>
<dbReference type="EC" id="6.3.5.5" evidence="11"/>
<dbReference type="InterPro" id="IPR006274">
    <property type="entry name" value="CarbamoylP_synth_ssu"/>
</dbReference>
<dbReference type="InterPro" id="IPR035686">
    <property type="entry name" value="CPSase_GATase1"/>
</dbReference>
<dbReference type="GO" id="GO:0044205">
    <property type="term" value="P:'de novo' UMP biosynthetic process"/>
    <property type="evidence" value="ECO:0007669"/>
    <property type="project" value="UniProtKB-UniRule"/>
</dbReference>
<protein>
    <recommendedName>
        <fullName evidence="11">Carbamoyl phosphate synthase small chain</fullName>
        <ecNumber evidence="11">6.3.5.5</ecNumber>
    </recommendedName>
    <alternativeName>
        <fullName evidence="11">Carbamoyl phosphate synthetase glutamine chain</fullName>
    </alternativeName>
</protein>
<comment type="caution">
    <text evidence="11">Lacks conserved residue(s) required for the propagation of feature annotation.</text>
</comment>
<dbReference type="AlphaFoldDB" id="U7D609"/>
<dbReference type="STRING" id="1313304.CALK_1714"/>
<feature type="binding site" evidence="11">
    <location>
        <position position="235"/>
    </location>
    <ligand>
        <name>L-glutamine</name>
        <dbReference type="ChEBI" id="CHEBI:58359"/>
    </ligand>
</feature>
<dbReference type="InterPro" id="IPR017926">
    <property type="entry name" value="GATASE"/>
</dbReference>
<feature type="domain" description="Carbamoyl-phosphate synthase small subunit N-terminal" evidence="12">
    <location>
        <begin position="2"/>
        <end position="132"/>
    </location>
</feature>
<comment type="catalytic activity">
    <reaction evidence="9 11">
        <text>hydrogencarbonate + L-glutamine + 2 ATP + H2O = carbamoyl phosphate + L-glutamate + 2 ADP + phosphate + 2 H(+)</text>
        <dbReference type="Rhea" id="RHEA:18633"/>
        <dbReference type="ChEBI" id="CHEBI:15377"/>
        <dbReference type="ChEBI" id="CHEBI:15378"/>
        <dbReference type="ChEBI" id="CHEBI:17544"/>
        <dbReference type="ChEBI" id="CHEBI:29985"/>
        <dbReference type="ChEBI" id="CHEBI:30616"/>
        <dbReference type="ChEBI" id="CHEBI:43474"/>
        <dbReference type="ChEBI" id="CHEBI:58228"/>
        <dbReference type="ChEBI" id="CHEBI:58359"/>
        <dbReference type="ChEBI" id="CHEBI:456216"/>
        <dbReference type="EC" id="6.3.5.5"/>
    </reaction>
</comment>
<dbReference type="InterPro" id="IPR002474">
    <property type="entry name" value="CarbamoylP_synth_ssu_N"/>
</dbReference>
<keyword evidence="7 11" id="KW-0315">Glutamine amidotransferase</keyword>
<dbReference type="NCBIfam" id="TIGR01368">
    <property type="entry name" value="CPSaseIIsmall"/>
    <property type="match status" value="1"/>
</dbReference>
<dbReference type="GO" id="GO:0005524">
    <property type="term" value="F:ATP binding"/>
    <property type="evidence" value="ECO:0007669"/>
    <property type="project" value="UniProtKB-UniRule"/>
</dbReference>
<keyword evidence="6 11" id="KW-0067">ATP-binding</keyword>
<dbReference type="PRINTS" id="PR00097">
    <property type="entry name" value="ANTSNTHASEII"/>
</dbReference>
<dbReference type="PRINTS" id="PR00096">
    <property type="entry name" value="GATASE"/>
</dbReference>
<evidence type="ECO:0000256" key="10">
    <source>
        <dbReference type="ARBA" id="ARBA00049285"/>
    </source>
</evidence>
<dbReference type="SMART" id="SM01097">
    <property type="entry name" value="CPSase_sm_chain"/>
    <property type="match status" value="1"/>
</dbReference>
<dbReference type="InterPro" id="IPR036480">
    <property type="entry name" value="CarbP_synth_ssu_N_sf"/>
</dbReference>
<dbReference type="InterPro" id="IPR029062">
    <property type="entry name" value="Class_I_gatase-like"/>
</dbReference>
<proteinExistence type="inferred from homology"/>
<dbReference type="Pfam" id="PF00988">
    <property type="entry name" value="CPSase_sm_chain"/>
    <property type="match status" value="1"/>
</dbReference>
<keyword evidence="4 11" id="KW-0436">Ligase</keyword>
<evidence type="ECO:0000256" key="5">
    <source>
        <dbReference type="ARBA" id="ARBA00022741"/>
    </source>
</evidence>
<accession>U7D609</accession>
<evidence type="ECO:0000256" key="6">
    <source>
        <dbReference type="ARBA" id="ARBA00022840"/>
    </source>
</evidence>
<feature type="region of interest" description="CPSase" evidence="11">
    <location>
        <begin position="1"/>
        <end position="184"/>
    </location>
</feature>
<dbReference type="Gene3D" id="3.50.30.20">
    <property type="entry name" value="Carbamoyl-phosphate synthase small subunit, N-terminal domain"/>
    <property type="match status" value="1"/>
</dbReference>
<dbReference type="InterPro" id="IPR050472">
    <property type="entry name" value="Anth_synth/Amidotransfase"/>
</dbReference>
<dbReference type="PATRIC" id="fig|1313304.3.peg.1628"/>
<dbReference type="EMBL" id="ASJR01000014">
    <property type="protein sequence ID" value="ERP31368.1"/>
    <property type="molecule type" value="Genomic_DNA"/>
</dbReference>
<dbReference type="Proteomes" id="UP000017148">
    <property type="component" value="Unassembled WGS sequence"/>
</dbReference>
<dbReference type="GO" id="GO:0004088">
    <property type="term" value="F:carbamoyl-phosphate synthase (glutamine-hydrolyzing) activity"/>
    <property type="evidence" value="ECO:0007669"/>
    <property type="project" value="UniProtKB-UniRule"/>
</dbReference>
<dbReference type="Gene3D" id="3.40.50.880">
    <property type="match status" value="1"/>
</dbReference>
<comment type="pathway">
    <text evidence="1 11">Pyrimidine metabolism; UMP biosynthesis via de novo pathway; (S)-dihydroorotate from bicarbonate: step 1/3.</text>
</comment>
<dbReference type="PANTHER" id="PTHR43418:SF7">
    <property type="entry name" value="CARBAMOYL-PHOSPHATE SYNTHASE SMALL CHAIN"/>
    <property type="match status" value="1"/>
</dbReference>
<keyword evidence="11" id="KW-0055">Arginine biosynthesis</keyword>
<dbReference type="FunFam" id="3.50.30.20:FF:000001">
    <property type="entry name" value="Carbamoyl-phosphate synthase small chain"/>
    <property type="match status" value="1"/>
</dbReference>
<comment type="pathway">
    <text evidence="2 11">Amino-acid biosynthesis; L-arginine biosynthesis; carbamoyl phosphate from bicarbonate: step 1/1.</text>
</comment>
<dbReference type="Pfam" id="PF00117">
    <property type="entry name" value="GATase"/>
    <property type="match status" value="1"/>
</dbReference>
<dbReference type="UniPathway" id="UPA00070">
    <property type="reaction ID" value="UER00115"/>
</dbReference>
<evidence type="ECO:0000256" key="9">
    <source>
        <dbReference type="ARBA" id="ARBA00048816"/>
    </source>
</evidence>
<evidence type="ECO:0000256" key="11">
    <source>
        <dbReference type="HAMAP-Rule" id="MF_01209"/>
    </source>
</evidence>
<keyword evidence="5 11" id="KW-0547">Nucleotide-binding</keyword>
<dbReference type="UniPathway" id="UPA00068">
    <property type="reaction ID" value="UER00171"/>
</dbReference>
<dbReference type="SUPFAM" id="SSF52317">
    <property type="entry name" value="Class I glutamine amidotransferase-like"/>
    <property type="match status" value="1"/>
</dbReference>
<dbReference type="OrthoDB" id="9804328at2"/>
<organism evidence="13 14">
    <name type="scientific">Chitinivibrio alkaliphilus ACht1</name>
    <dbReference type="NCBI Taxonomy" id="1313304"/>
    <lineage>
        <taxon>Bacteria</taxon>
        <taxon>Pseudomonadati</taxon>
        <taxon>Fibrobacterota</taxon>
        <taxon>Chitinivibrionia</taxon>
        <taxon>Chitinivibrionales</taxon>
        <taxon>Chitinivibrionaceae</taxon>
        <taxon>Chitinivibrio</taxon>
    </lineage>
</organism>
<evidence type="ECO:0000256" key="3">
    <source>
        <dbReference type="ARBA" id="ARBA00007800"/>
    </source>
</evidence>
<reference evidence="13 14" key="1">
    <citation type="journal article" date="2013" name="Environ. Microbiol.">
        <title>Genome analysis of Chitinivibrio alkaliphilus gen. nov., sp. nov., a novel extremely haloalkaliphilic anaerobic chitinolytic bacterium from the candidate phylum Termite Group 3.</title>
        <authorList>
            <person name="Sorokin D.Y."/>
            <person name="Gumerov V.M."/>
            <person name="Rakitin A.L."/>
            <person name="Beletsky A.V."/>
            <person name="Damste J.S."/>
            <person name="Muyzer G."/>
            <person name="Mardanov A.V."/>
            <person name="Ravin N.V."/>
        </authorList>
    </citation>
    <scope>NUCLEOTIDE SEQUENCE [LARGE SCALE GENOMIC DNA]</scope>
    <source>
        <strain evidence="13 14">ACht1</strain>
    </source>
</reference>
<evidence type="ECO:0000256" key="1">
    <source>
        <dbReference type="ARBA" id="ARBA00004812"/>
    </source>
</evidence>
<dbReference type="HAMAP" id="MF_01209">
    <property type="entry name" value="CPSase_S_chain"/>
    <property type="match status" value="1"/>
</dbReference>
<dbReference type="PRINTS" id="PR00099">
    <property type="entry name" value="CPSGATASE"/>
</dbReference>
<dbReference type="eggNOG" id="COG0505">
    <property type="taxonomic scope" value="Bacteria"/>
</dbReference>
<keyword evidence="14" id="KW-1185">Reference proteome</keyword>
<dbReference type="RefSeq" id="WP_022637153.1">
    <property type="nucleotide sequence ID" value="NZ_ASJR01000014.1"/>
</dbReference>
<feature type="binding site" evidence="11">
    <location>
        <position position="305"/>
    </location>
    <ligand>
        <name>L-glutamine</name>
        <dbReference type="ChEBI" id="CHEBI:58359"/>
    </ligand>
</feature>
<dbReference type="GO" id="GO:0006526">
    <property type="term" value="P:L-arginine biosynthetic process"/>
    <property type="evidence" value="ECO:0007669"/>
    <property type="project" value="UniProtKB-UniRule"/>
</dbReference>